<proteinExistence type="predicted"/>
<dbReference type="PANTHER" id="PTHR43727:SF2">
    <property type="entry name" value="GROUP IV DECARBOXYLASE"/>
    <property type="match status" value="1"/>
</dbReference>
<evidence type="ECO:0000313" key="7">
    <source>
        <dbReference type="EMBL" id="MCQ8772406.1"/>
    </source>
</evidence>
<dbReference type="InterPro" id="IPR002433">
    <property type="entry name" value="Orn_de-COase"/>
</dbReference>
<comment type="cofactor">
    <cofactor evidence="1 4">
        <name>pyridoxal 5'-phosphate</name>
        <dbReference type="ChEBI" id="CHEBI:597326"/>
    </cofactor>
</comment>
<evidence type="ECO:0000259" key="6">
    <source>
        <dbReference type="Pfam" id="PF02784"/>
    </source>
</evidence>
<feature type="compositionally biased region" description="Low complexity" evidence="5">
    <location>
        <begin position="433"/>
        <end position="449"/>
    </location>
</feature>
<dbReference type="PROSITE" id="PS00879">
    <property type="entry name" value="ODR_DC_2_2"/>
    <property type="match status" value="1"/>
</dbReference>
<keyword evidence="3 4" id="KW-0663">Pyridoxal phosphate</keyword>
<dbReference type="GO" id="GO:0006596">
    <property type="term" value="P:polyamine biosynthetic process"/>
    <property type="evidence" value="ECO:0007669"/>
    <property type="project" value="InterPro"/>
</dbReference>
<protein>
    <submittedName>
        <fullName evidence="7">Alanine racemase</fullName>
        <ecNumber evidence="7">5.1.1.1</ecNumber>
    </submittedName>
</protein>
<dbReference type="InterPro" id="IPR022653">
    <property type="entry name" value="De-COase2_pyr-phos_BS"/>
</dbReference>
<dbReference type="SUPFAM" id="SSF50621">
    <property type="entry name" value="Alanine racemase C-terminal domain-like"/>
    <property type="match status" value="1"/>
</dbReference>
<comment type="caution">
    <text evidence="7">The sequence shown here is derived from an EMBL/GenBank/DDBJ whole genome shotgun (WGS) entry which is preliminary data.</text>
</comment>
<evidence type="ECO:0000256" key="1">
    <source>
        <dbReference type="ARBA" id="ARBA00001933"/>
    </source>
</evidence>
<dbReference type="InterPro" id="IPR000183">
    <property type="entry name" value="Orn/DAP/Arg_de-COase"/>
</dbReference>
<sequence length="456" mass="46972">MAAAQPAGQPAAPVPWPAQQYSPGTGARPALPASALPGPVAERLRLLAEEAGPEPLCAYVHDPPAAGRRAALLRARLPDWAEVFYAVKANSFPAVLEALAPATDGFDVSSEGEAGAARAASARALIATGPGKTDAMLTALARTGVDFVSAESTLELHRIAAAAGRAGRRVPVVLRVNAATGPLQGALCMDGHATQFGIGEDALPEAAALARSLPGLDLVGYHFHVVSNNLDAAAHAAHVQARLHWAVRAARAHGFALRVLDAGGGLGVAPRGEAPFDLGRFAARLRAAPPPPGVRVVLEPGRWLVADSGYYAAQVTDVKEVAGSRFAVLAGGINHFMLPALLEVALDAAVVDVDHWPYACPRPALTDTTVALAGPLCTPEDILARGIRVGRLRAGDLVVFPLAGAYGWEFALRGFLGRRPPVHTVVSTPQRVSARSGTGPAAAAGAEPSPVEDNSR</sequence>
<dbReference type="InterPro" id="IPR009006">
    <property type="entry name" value="Ala_racemase/Decarboxylase_C"/>
</dbReference>
<dbReference type="EC" id="5.1.1.1" evidence="7"/>
<reference evidence="7" key="1">
    <citation type="submission" date="2022-06" db="EMBL/GenBank/DDBJ databases">
        <title>WGS of actinobacteria.</title>
        <authorList>
            <person name="Thawai C."/>
        </authorList>
    </citation>
    <scope>NUCLEOTIDE SEQUENCE</scope>
    <source>
        <strain evidence="7">AA8</strain>
    </source>
</reference>
<dbReference type="PROSITE" id="PS00878">
    <property type="entry name" value="ODR_DC_2_1"/>
    <property type="match status" value="1"/>
</dbReference>
<dbReference type="RefSeq" id="WP_168091783.1">
    <property type="nucleotide sequence ID" value="NZ_JAATER010000039.1"/>
</dbReference>
<evidence type="ECO:0000313" key="8">
    <source>
        <dbReference type="Proteomes" id="UP001142374"/>
    </source>
</evidence>
<evidence type="ECO:0000256" key="2">
    <source>
        <dbReference type="ARBA" id="ARBA00022793"/>
    </source>
</evidence>
<keyword evidence="2" id="KW-0210">Decarboxylase</keyword>
<evidence type="ECO:0000256" key="5">
    <source>
        <dbReference type="SAM" id="MobiDB-lite"/>
    </source>
</evidence>
<keyword evidence="7" id="KW-0413">Isomerase</keyword>
<dbReference type="PANTHER" id="PTHR43727">
    <property type="entry name" value="DIAMINOPIMELATE DECARBOXYLASE"/>
    <property type="match status" value="1"/>
</dbReference>
<feature type="domain" description="Orn/DAP/Arg decarboxylase 2 N-terminal" evidence="6">
    <location>
        <begin position="71"/>
        <end position="306"/>
    </location>
</feature>
<dbReference type="PRINTS" id="PR01182">
    <property type="entry name" value="ORNDCRBXLASE"/>
</dbReference>
<dbReference type="AlphaFoldDB" id="A0A9X2LK36"/>
<dbReference type="Proteomes" id="UP001142374">
    <property type="component" value="Unassembled WGS sequence"/>
</dbReference>
<evidence type="ECO:0000256" key="3">
    <source>
        <dbReference type="ARBA" id="ARBA00022898"/>
    </source>
</evidence>
<name>A0A9X2LK36_9ACTN</name>
<dbReference type="PRINTS" id="PR01179">
    <property type="entry name" value="ODADCRBXLASE"/>
</dbReference>
<keyword evidence="2" id="KW-0456">Lyase</keyword>
<dbReference type="Gene3D" id="2.40.37.10">
    <property type="entry name" value="Lyase, Ornithine Decarboxylase, Chain A, domain 1"/>
    <property type="match status" value="1"/>
</dbReference>
<dbReference type="SUPFAM" id="SSF51419">
    <property type="entry name" value="PLP-binding barrel"/>
    <property type="match status" value="1"/>
</dbReference>
<feature type="modified residue" description="N6-(pyridoxal phosphate)lysine" evidence="4">
    <location>
        <position position="88"/>
    </location>
</feature>
<dbReference type="GO" id="GO:0008784">
    <property type="term" value="F:alanine racemase activity"/>
    <property type="evidence" value="ECO:0007669"/>
    <property type="project" value="UniProtKB-EC"/>
</dbReference>
<dbReference type="InterPro" id="IPR029066">
    <property type="entry name" value="PLP-binding_barrel"/>
</dbReference>
<gene>
    <name evidence="7" type="ORF">NQU55_21920</name>
</gene>
<dbReference type="Gene3D" id="3.20.20.10">
    <property type="entry name" value="Alanine racemase"/>
    <property type="match status" value="1"/>
</dbReference>
<organism evidence="7 8">
    <name type="scientific">Streptomyces telluris</name>
    <dbReference type="NCBI Taxonomy" id="2720021"/>
    <lineage>
        <taxon>Bacteria</taxon>
        <taxon>Bacillati</taxon>
        <taxon>Actinomycetota</taxon>
        <taxon>Actinomycetes</taxon>
        <taxon>Kitasatosporales</taxon>
        <taxon>Streptomycetaceae</taxon>
        <taxon>Streptomyces</taxon>
    </lineage>
</organism>
<dbReference type="Pfam" id="PF02784">
    <property type="entry name" value="Orn_Arg_deC_N"/>
    <property type="match status" value="1"/>
</dbReference>
<feature type="region of interest" description="Disordered" evidence="5">
    <location>
        <begin position="1"/>
        <end position="34"/>
    </location>
</feature>
<evidence type="ECO:0000256" key="4">
    <source>
        <dbReference type="PIRSR" id="PIRSR600183-50"/>
    </source>
</evidence>
<dbReference type="GO" id="GO:0009089">
    <property type="term" value="P:lysine biosynthetic process via diaminopimelate"/>
    <property type="evidence" value="ECO:0007669"/>
    <property type="project" value="TreeGrafter"/>
</dbReference>
<dbReference type="InterPro" id="IPR022644">
    <property type="entry name" value="De-COase2_N"/>
</dbReference>
<accession>A0A9X2LK36</accession>
<feature type="region of interest" description="Disordered" evidence="5">
    <location>
        <begin position="427"/>
        <end position="456"/>
    </location>
</feature>
<feature type="compositionally biased region" description="Low complexity" evidence="5">
    <location>
        <begin position="1"/>
        <end position="11"/>
    </location>
</feature>
<keyword evidence="8" id="KW-1185">Reference proteome</keyword>
<feature type="active site" description="Proton donor" evidence="4">
    <location>
        <position position="377"/>
    </location>
</feature>
<dbReference type="InterPro" id="IPR022657">
    <property type="entry name" value="De-COase2_CS"/>
</dbReference>
<dbReference type="GO" id="GO:0008836">
    <property type="term" value="F:diaminopimelate decarboxylase activity"/>
    <property type="evidence" value="ECO:0007669"/>
    <property type="project" value="TreeGrafter"/>
</dbReference>
<dbReference type="EMBL" id="JANIID010000021">
    <property type="protein sequence ID" value="MCQ8772406.1"/>
    <property type="molecule type" value="Genomic_DNA"/>
</dbReference>